<dbReference type="PANTHER" id="PTHR43874">
    <property type="entry name" value="TWO-COMPONENT RESPONSE REGULATOR"/>
    <property type="match status" value="1"/>
</dbReference>
<dbReference type="GO" id="GO:0009736">
    <property type="term" value="P:cytokinin-activated signaling pathway"/>
    <property type="evidence" value="ECO:0007669"/>
    <property type="project" value="InterPro"/>
</dbReference>
<evidence type="ECO:0000259" key="6">
    <source>
        <dbReference type="PROSITE" id="PS50110"/>
    </source>
</evidence>
<evidence type="ECO:0000256" key="1">
    <source>
        <dbReference type="ARBA" id="ARBA00023012"/>
    </source>
</evidence>
<dbReference type="PROSITE" id="PS50110">
    <property type="entry name" value="RESPONSE_REGULATORY"/>
    <property type="match status" value="1"/>
</dbReference>
<keyword evidence="4" id="KW-0597">Phosphoprotein</keyword>
<feature type="compositionally biased region" description="Low complexity" evidence="5">
    <location>
        <begin position="112"/>
        <end position="122"/>
    </location>
</feature>
<evidence type="ECO:0000313" key="8">
    <source>
        <dbReference type="Proteomes" id="UP000257109"/>
    </source>
</evidence>
<gene>
    <name evidence="7" type="primary">ARR5</name>
    <name evidence="7" type="ORF">CR513_24168</name>
</gene>
<dbReference type="InterPro" id="IPR011006">
    <property type="entry name" value="CheY-like_superfamily"/>
</dbReference>
<dbReference type="Gene3D" id="3.40.50.2300">
    <property type="match status" value="1"/>
</dbReference>
<dbReference type="GO" id="GO:0000160">
    <property type="term" value="P:phosphorelay signal transduction system"/>
    <property type="evidence" value="ECO:0007669"/>
    <property type="project" value="UniProtKB-KW"/>
</dbReference>
<keyword evidence="2" id="KW-0805">Transcription regulation</keyword>
<evidence type="ECO:0000256" key="3">
    <source>
        <dbReference type="ARBA" id="ARBA00023163"/>
    </source>
</evidence>
<keyword evidence="8" id="KW-1185">Reference proteome</keyword>
<dbReference type="SUPFAM" id="SSF52172">
    <property type="entry name" value="CheY-like"/>
    <property type="match status" value="1"/>
</dbReference>
<evidence type="ECO:0000256" key="4">
    <source>
        <dbReference type="PROSITE-ProRule" id="PRU00169"/>
    </source>
</evidence>
<dbReference type="PANTHER" id="PTHR43874:SF193">
    <property type="entry name" value="TWO-COMPONENT RESPONSE REGULATOR ARR3-LIKE PROTEIN"/>
    <property type="match status" value="1"/>
</dbReference>
<proteinExistence type="predicted"/>
<feature type="domain" description="Response regulatory" evidence="6">
    <location>
        <begin position="1"/>
        <end position="70"/>
    </location>
</feature>
<dbReference type="EMBL" id="QJKJ01004586">
    <property type="protein sequence ID" value="RDX93557.1"/>
    <property type="molecule type" value="Genomic_DNA"/>
</dbReference>
<sequence>MTDYFMPGMTGYELLKKIKESSVFREIPVVIMSSENVLTRIDRCMEEGAEEFLLKPVKLSDVRRLKDFIMKGKVKEGEKRSHKRVRSIDCSSPLPATCSPMSLPCNPPPSLLSPLSPKKARL</sequence>
<organism evidence="7 8">
    <name type="scientific">Mucuna pruriens</name>
    <name type="common">Velvet bean</name>
    <name type="synonym">Dolichos pruriens</name>
    <dbReference type="NCBI Taxonomy" id="157652"/>
    <lineage>
        <taxon>Eukaryota</taxon>
        <taxon>Viridiplantae</taxon>
        <taxon>Streptophyta</taxon>
        <taxon>Embryophyta</taxon>
        <taxon>Tracheophyta</taxon>
        <taxon>Spermatophyta</taxon>
        <taxon>Magnoliopsida</taxon>
        <taxon>eudicotyledons</taxon>
        <taxon>Gunneridae</taxon>
        <taxon>Pentapetalae</taxon>
        <taxon>rosids</taxon>
        <taxon>fabids</taxon>
        <taxon>Fabales</taxon>
        <taxon>Fabaceae</taxon>
        <taxon>Papilionoideae</taxon>
        <taxon>50 kb inversion clade</taxon>
        <taxon>NPAAA clade</taxon>
        <taxon>indigoferoid/millettioid clade</taxon>
        <taxon>Phaseoleae</taxon>
        <taxon>Mucuna</taxon>
    </lineage>
</organism>
<feature type="region of interest" description="Disordered" evidence="5">
    <location>
        <begin position="99"/>
        <end position="122"/>
    </location>
</feature>
<name>A0A371GSN2_MUCPR</name>
<reference evidence="7" key="1">
    <citation type="submission" date="2018-05" db="EMBL/GenBank/DDBJ databases">
        <title>Draft genome of Mucuna pruriens seed.</title>
        <authorList>
            <person name="Nnadi N.E."/>
            <person name="Vos R."/>
            <person name="Hasami M.H."/>
            <person name="Devisetty U.K."/>
            <person name="Aguiy J.C."/>
        </authorList>
    </citation>
    <scope>NUCLEOTIDE SEQUENCE [LARGE SCALE GENOMIC DNA]</scope>
    <source>
        <strain evidence="7">JCA_2017</strain>
    </source>
</reference>
<comment type="caution">
    <text evidence="7">The sequence shown here is derived from an EMBL/GenBank/DDBJ whole genome shotgun (WGS) entry which is preliminary data.</text>
</comment>
<evidence type="ECO:0000256" key="2">
    <source>
        <dbReference type="ARBA" id="ARBA00023015"/>
    </source>
</evidence>
<dbReference type="InterPro" id="IPR045279">
    <property type="entry name" value="ARR-like"/>
</dbReference>
<dbReference type="AlphaFoldDB" id="A0A371GSN2"/>
<dbReference type="Pfam" id="PF00072">
    <property type="entry name" value="Response_reg"/>
    <property type="match status" value="1"/>
</dbReference>
<protein>
    <submittedName>
        <fullName evidence="7">Two-component response regulator ARR5</fullName>
    </submittedName>
</protein>
<keyword evidence="3" id="KW-0804">Transcription</keyword>
<dbReference type="InterPro" id="IPR001789">
    <property type="entry name" value="Sig_transdc_resp-reg_receiver"/>
</dbReference>
<accession>A0A371GSN2</accession>
<feature type="modified residue" description="4-aspartylphosphate" evidence="4">
    <location>
        <position position="3"/>
    </location>
</feature>
<keyword evidence="1" id="KW-0902">Two-component regulatory system</keyword>
<dbReference type="Proteomes" id="UP000257109">
    <property type="component" value="Unassembled WGS sequence"/>
</dbReference>
<evidence type="ECO:0000313" key="7">
    <source>
        <dbReference type="EMBL" id="RDX93557.1"/>
    </source>
</evidence>
<evidence type="ECO:0000256" key="5">
    <source>
        <dbReference type="SAM" id="MobiDB-lite"/>
    </source>
</evidence>
<dbReference type="OrthoDB" id="60033at2759"/>